<gene>
    <name evidence="6" type="ORF">ACFOEN_13910</name>
</gene>
<evidence type="ECO:0000256" key="2">
    <source>
        <dbReference type="ARBA" id="ARBA00022630"/>
    </source>
</evidence>
<dbReference type="SUPFAM" id="SSF50475">
    <property type="entry name" value="FMN-binding split barrel"/>
    <property type="match status" value="1"/>
</dbReference>
<reference evidence="7" key="1">
    <citation type="journal article" date="2019" name="Int. J. Syst. Evol. Microbiol.">
        <title>The Global Catalogue of Microorganisms (GCM) 10K type strain sequencing project: providing services to taxonomists for standard genome sequencing and annotation.</title>
        <authorList>
            <consortium name="The Broad Institute Genomics Platform"/>
            <consortium name="The Broad Institute Genome Sequencing Center for Infectious Disease"/>
            <person name="Wu L."/>
            <person name="Ma J."/>
        </authorList>
    </citation>
    <scope>NUCLEOTIDE SEQUENCE [LARGE SCALE GENOMIC DNA]</scope>
    <source>
        <strain evidence="7">KCTC 52168</strain>
    </source>
</reference>
<evidence type="ECO:0000256" key="4">
    <source>
        <dbReference type="ARBA" id="ARBA00023002"/>
    </source>
</evidence>
<dbReference type="InterPro" id="IPR012349">
    <property type="entry name" value="Split_barrel_FMN-bd"/>
</dbReference>
<evidence type="ECO:0000313" key="6">
    <source>
        <dbReference type="EMBL" id="MFC3148722.1"/>
    </source>
</evidence>
<comment type="caution">
    <text evidence="6">The sequence shown here is derived from an EMBL/GenBank/DDBJ whole genome shotgun (WGS) entry which is preliminary data.</text>
</comment>
<evidence type="ECO:0000256" key="1">
    <source>
        <dbReference type="ARBA" id="ARBA00001917"/>
    </source>
</evidence>
<dbReference type="InterPro" id="IPR000659">
    <property type="entry name" value="Pyridox_Oxase"/>
</dbReference>
<keyword evidence="7" id="KW-1185">Reference proteome</keyword>
<comment type="cofactor">
    <cofactor evidence="1">
        <name>FMN</name>
        <dbReference type="ChEBI" id="CHEBI:58210"/>
    </cofactor>
</comment>
<sequence length="207" mass="22347">MSAILAVGWEDDLALTQQSVWQLLCAAVNEADDPLRTPVLGTVNGSGAEPVPALRAVVLRAADSATGHLSFHTDARSAKAAELAHNPQAALLFYSPALKLQIRVEGTASLHVGDAIARQQFERIAASAPHTLLPYLGAAPGTPLEGLPPVLSRRRWQSAELEPAWPCFAWGVFVPRRIETLLLDARGHRRARFDRAGTQWSAQWIAA</sequence>
<name>A0ABV7HBG4_9BURK</name>
<evidence type="ECO:0000313" key="7">
    <source>
        <dbReference type="Proteomes" id="UP001595556"/>
    </source>
</evidence>
<evidence type="ECO:0000259" key="5">
    <source>
        <dbReference type="Pfam" id="PF12766"/>
    </source>
</evidence>
<dbReference type="EMBL" id="JBHRTI010000007">
    <property type="protein sequence ID" value="MFC3148722.1"/>
    <property type="molecule type" value="Genomic_DNA"/>
</dbReference>
<organism evidence="6 7">
    <name type="scientific">Piscinibacterium candidicorallinum</name>
    <dbReference type="NCBI Taxonomy" id="1793872"/>
    <lineage>
        <taxon>Bacteria</taxon>
        <taxon>Pseudomonadati</taxon>
        <taxon>Pseudomonadota</taxon>
        <taxon>Betaproteobacteria</taxon>
        <taxon>Burkholderiales</taxon>
        <taxon>Piscinibacterium</taxon>
    </lineage>
</organism>
<proteinExistence type="predicted"/>
<keyword evidence="4" id="KW-0560">Oxidoreductase</keyword>
<protein>
    <submittedName>
        <fullName evidence="6">Pyridoxamine 5'-phosphate oxidase family protein</fullName>
    </submittedName>
</protein>
<dbReference type="InterPro" id="IPR024624">
    <property type="entry name" value="Pyridox_Oxase_Alr4036_FMN-bd"/>
</dbReference>
<dbReference type="Proteomes" id="UP001595556">
    <property type="component" value="Unassembled WGS sequence"/>
</dbReference>
<feature type="domain" description="Pyridoxamine 5'-phosphate oxidase Alr4036 family FMN-binding" evidence="5">
    <location>
        <begin position="25"/>
        <end position="110"/>
    </location>
</feature>
<dbReference type="Gene3D" id="2.30.110.10">
    <property type="entry name" value="Electron Transport, Fmn-binding Protein, Chain A"/>
    <property type="match status" value="1"/>
</dbReference>
<accession>A0ABV7HBG4</accession>
<dbReference type="PANTHER" id="PTHR10851">
    <property type="entry name" value="PYRIDOXINE-5-PHOSPHATE OXIDASE"/>
    <property type="match status" value="1"/>
</dbReference>
<dbReference type="PANTHER" id="PTHR10851:SF3">
    <property type="entry name" value="PYRIDOXINE_PYRIDOXAMINE 5'-PHOSPHATE OXIDASE 2"/>
    <property type="match status" value="1"/>
</dbReference>
<keyword evidence="2" id="KW-0285">Flavoprotein</keyword>
<keyword evidence="3" id="KW-0288">FMN</keyword>
<evidence type="ECO:0000256" key="3">
    <source>
        <dbReference type="ARBA" id="ARBA00022643"/>
    </source>
</evidence>
<dbReference type="RefSeq" id="WP_377304914.1">
    <property type="nucleotide sequence ID" value="NZ_CP180191.1"/>
</dbReference>
<dbReference type="Pfam" id="PF12766">
    <property type="entry name" value="Pyridox_oxase_2"/>
    <property type="match status" value="1"/>
</dbReference>